<gene>
    <name evidence="2" type="ORF">ACJ72_02256</name>
</gene>
<comment type="caution">
    <text evidence="2">The sequence shown here is derived from an EMBL/GenBank/DDBJ whole genome shotgun (WGS) entry which is preliminary data.</text>
</comment>
<protein>
    <submittedName>
        <fullName evidence="2">Uncharacterized protein</fullName>
    </submittedName>
</protein>
<proteinExistence type="predicted"/>
<keyword evidence="3" id="KW-1185">Reference proteome</keyword>
<dbReference type="EMBL" id="LGUA01000182">
    <property type="protein sequence ID" value="OAX83381.1"/>
    <property type="molecule type" value="Genomic_DNA"/>
</dbReference>
<evidence type="ECO:0000256" key="1">
    <source>
        <dbReference type="SAM" id="MobiDB-lite"/>
    </source>
</evidence>
<feature type="compositionally biased region" description="Basic and acidic residues" evidence="1">
    <location>
        <begin position="1"/>
        <end position="10"/>
    </location>
</feature>
<organism evidence="2 3">
    <name type="scientific">Emergomyces africanus</name>
    <dbReference type="NCBI Taxonomy" id="1955775"/>
    <lineage>
        <taxon>Eukaryota</taxon>
        <taxon>Fungi</taxon>
        <taxon>Dikarya</taxon>
        <taxon>Ascomycota</taxon>
        <taxon>Pezizomycotina</taxon>
        <taxon>Eurotiomycetes</taxon>
        <taxon>Eurotiomycetidae</taxon>
        <taxon>Onygenales</taxon>
        <taxon>Ajellomycetaceae</taxon>
        <taxon>Emergomyces</taxon>
    </lineage>
</organism>
<evidence type="ECO:0000313" key="2">
    <source>
        <dbReference type="EMBL" id="OAX83381.1"/>
    </source>
</evidence>
<name>A0A1B7P2W5_9EURO</name>
<accession>A0A1B7P2W5</accession>
<reference evidence="2 3" key="1">
    <citation type="submission" date="2015-07" db="EMBL/GenBank/DDBJ databases">
        <title>Emmonsia species relationships and genome sequence.</title>
        <authorList>
            <person name="Cuomo C.A."/>
            <person name="Schwartz I.S."/>
            <person name="Kenyon C."/>
            <person name="de Hoog G.S."/>
            <person name="Govender N.P."/>
            <person name="Botha A."/>
            <person name="Moreno L."/>
            <person name="de Vries M."/>
            <person name="Munoz J.F."/>
            <person name="Stielow J.B."/>
        </authorList>
    </citation>
    <scope>NUCLEOTIDE SEQUENCE [LARGE SCALE GENOMIC DNA]</scope>
    <source>
        <strain evidence="2 3">CBS 136260</strain>
    </source>
</reference>
<feature type="compositionally biased region" description="Low complexity" evidence="1">
    <location>
        <begin position="11"/>
        <end position="26"/>
    </location>
</feature>
<feature type="region of interest" description="Disordered" evidence="1">
    <location>
        <begin position="1"/>
        <end position="59"/>
    </location>
</feature>
<dbReference type="AlphaFoldDB" id="A0A1B7P2W5"/>
<sequence>MDLMMEKEKSSTSATSGSTSTPSASSRELTTSLTSPVAKSPGVKLKEDGDIGNADFECG</sequence>
<dbReference type="Proteomes" id="UP000091918">
    <property type="component" value="Unassembled WGS sequence"/>
</dbReference>
<feature type="compositionally biased region" description="Polar residues" evidence="1">
    <location>
        <begin position="27"/>
        <end position="37"/>
    </location>
</feature>
<evidence type="ECO:0000313" key="3">
    <source>
        <dbReference type="Proteomes" id="UP000091918"/>
    </source>
</evidence>